<accession>A0ABW6VX24</accession>
<reference evidence="2 3" key="1">
    <citation type="submission" date="2024-10" db="EMBL/GenBank/DDBJ databases">
        <title>The Natural Products Discovery Center: Release of the First 8490 Sequenced Strains for Exploring Actinobacteria Biosynthetic Diversity.</title>
        <authorList>
            <person name="Kalkreuter E."/>
            <person name="Kautsar S.A."/>
            <person name="Yang D."/>
            <person name="Bader C.D."/>
            <person name="Teijaro C.N."/>
            <person name="Fluegel L."/>
            <person name="Davis C.M."/>
            <person name="Simpson J.R."/>
            <person name="Lauterbach L."/>
            <person name="Steele A.D."/>
            <person name="Gui C."/>
            <person name="Meng S."/>
            <person name="Li G."/>
            <person name="Viehrig K."/>
            <person name="Ye F."/>
            <person name="Su P."/>
            <person name="Kiefer A.F."/>
            <person name="Nichols A."/>
            <person name="Cepeda A.J."/>
            <person name="Yan W."/>
            <person name="Fan B."/>
            <person name="Jiang Y."/>
            <person name="Adhikari A."/>
            <person name="Zheng C.-J."/>
            <person name="Schuster L."/>
            <person name="Cowan T.M."/>
            <person name="Smanski M.J."/>
            <person name="Chevrette M.G."/>
            <person name="De Carvalho L.P.S."/>
            <person name="Shen B."/>
        </authorList>
    </citation>
    <scope>NUCLEOTIDE SEQUENCE [LARGE SCALE GENOMIC DNA]</scope>
    <source>
        <strain evidence="2 3">NPDC000140</strain>
    </source>
</reference>
<comment type="caution">
    <text evidence="2">The sequence shown here is derived from an EMBL/GenBank/DDBJ whole genome shotgun (WGS) entry which is preliminary data.</text>
</comment>
<proteinExistence type="predicted"/>
<name>A0ABW6VX24_9ACTN</name>
<protein>
    <submittedName>
        <fullName evidence="2">Uncharacterized protein</fullName>
    </submittedName>
</protein>
<feature type="region of interest" description="Disordered" evidence="1">
    <location>
        <begin position="256"/>
        <end position="282"/>
    </location>
</feature>
<dbReference type="EMBL" id="JBIAZM010000008">
    <property type="protein sequence ID" value="MFF5202209.1"/>
    <property type="molecule type" value="Genomic_DNA"/>
</dbReference>
<sequence length="282" mass="31915">MSDAPDGRPRPAEPRRHWAIRGLTATRDTSVRSWRWWARNWDRLVAALQDEEPVGLAAPATPSGPLVEQRTAPRQIVVPAQGYVYSFHIRATFAWSSTVSLRAEVLTWYADYFMPQAIQRLTRLAADAARELAPHRAAELEMHLQQTLAAQGPWRYQRGDLEVSCAPDVAVRLDEHIRRAVQPQIDRLVTLECRLEEHLRQARYAEELSRQWVAILDDHLAVAGGDPDLATARQHMLSRQRDAVRWIDELLAQRRRPQQGQFASPTVAPRPSGLDTGGDLPG</sequence>
<gene>
    <name evidence="2" type="ORF">ACFY3B_21655</name>
</gene>
<dbReference type="Proteomes" id="UP001602287">
    <property type="component" value="Unassembled WGS sequence"/>
</dbReference>
<evidence type="ECO:0000313" key="3">
    <source>
        <dbReference type="Proteomes" id="UP001602287"/>
    </source>
</evidence>
<evidence type="ECO:0000313" key="2">
    <source>
        <dbReference type="EMBL" id="MFF5202209.1"/>
    </source>
</evidence>
<dbReference type="RefSeq" id="WP_387221649.1">
    <property type="nucleotide sequence ID" value="NZ_JBIAZM010000008.1"/>
</dbReference>
<evidence type="ECO:0000256" key="1">
    <source>
        <dbReference type="SAM" id="MobiDB-lite"/>
    </source>
</evidence>
<organism evidence="2 3">
    <name type="scientific">Micromonospora parva</name>
    <dbReference type="NCBI Taxonomy" id="1464048"/>
    <lineage>
        <taxon>Bacteria</taxon>
        <taxon>Bacillati</taxon>
        <taxon>Actinomycetota</taxon>
        <taxon>Actinomycetes</taxon>
        <taxon>Micromonosporales</taxon>
        <taxon>Micromonosporaceae</taxon>
        <taxon>Micromonospora</taxon>
    </lineage>
</organism>
<keyword evidence="3" id="KW-1185">Reference proteome</keyword>